<dbReference type="Gene3D" id="3.10.290.30">
    <property type="entry name" value="MM3350-like"/>
    <property type="match status" value="1"/>
</dbReference>
<name>A0A5B7WUT8_9MICC</name>
<feature type="domain" description="Plasmid pRiA4b Orf3-like" evidence="1">
    <location>
        <begin position="7"/>
        <end position="190"/>
    </location>
</feature>
<protein>
    <recommendedName>
        <fullName evidence="1">Plasmid pRiA4b Orf3-like domain-containing protein</fullName>
    </recommendedName>
</protein>
<dbReference type="InterPro" id="IPR024047">
    <property type="entry name" value="MM3350-like_sf"/>
</dbReference>
<dbReference type="Pfam" id="PF07929">
    <property type="entry name" value="PRiA4_ORF3"/>
    <property type="match status" value="1"/>
</dbReference>
<dbReference type="RefSeq" id="WP_138925985.1">
    <property type="nucleotide sequence ID" value="NZ_CP034412.1"/>
</dbReference>
<dbReference type="Proteomes" id="UP000307000">
    <property type="component" value="Chromosome"/>
</dbReference>
<evidence type="ECO:0000259" key="1">
    <source>
        <dbReference type="Pfam" id="PF07929"/>
    </source>
</evidence>
<accession>A0A5B7WUT8</accession>
<dbReference type="PANTHER" id="PTHR41878:SF1">
    <property type="entry name" value="TNPR PROTEIN"/>
    <property type="match status" value="1"/>
</dbReference>
<gene>
    <name evidence="2" type="ORF">GcLGCM259_1078</name>
</gene>
<dbReference type="PANTHER" id="PTHR41878">
    <property type="entry name" value="LEXA REPRESSOR-RELATED"/>
    <property type="match status" value="1"/>
</dbReference>
<dbReference type="AlphaFoldDB" id="A0A5B7WUT8"/>
<dbReference type="KEGG" id="gcr:GcLGCM259_1078"/>
<evidence type="ECO:0000313" key="2">
    <source>
        <dbReference type="EMBL" id="QCY46823.1"/>
    </source>
</evidence>
<sequence length="457" mass="51238">MTSRDLLTLRIELMESQPLIWRRIQIPADLDLAAAGDIIQIAMGWDNSHLQSFHSADPTQGWGKPQTGTSWYDQLALDEELEGQPQEGTTLGQALAVNPGTLFYVYDFGDNWMHRLTLESATPCPGGQCAARVLEGELRAPVEDSGGLSGWYDKLEEFNAEQPSEEQQETIDWLRWRSGDELDFDPMTYNQQAANRELELYFSLVAGDSVFGQWLRAKPSGVRRYALILASEAGITDDTPGARIPEWFFTEMVRPFQVLIELAQGEGIKLTPASWMNPKAVAELVDRLQWEGIDYESSSRKREHTMHTVAQLREVARMAGLVRVYRGRVLATKKGSELAGDEQRLARHLLNAINTAEKDEGLRDGTIAYWLCRAAGIEALSDAASDYITEVMNSLGYRMGPLGQPLGRHAVVHRSTVALLFEELARWHRRDSGGYFSKPAQEHVDEFARMVLQAPVS</sequence>
<dbReference type="InterPro" id="IPR012912">
    <property type="entry name" value="Plasmid_pRiA4b_Orf3-like"/>
</dbReference>
<dbReference type="EMBL" id="CP034412">
    <property type="protein sequence ID" value="QCY46823.1"/>
    <property type="molecule type" value="Genomic_DNA"/>
</dbReference>
<evidence type="ECO:0000313" key="3">
    <source>
        <dbReference type="Proteomes" id="UP000307000"/>
    </source>
</evidence>
<reference evidence="2 3" key="1">
    <citation type="submission" date="2018-12" db="EMBL/GenBank/DDBJ databases">
        <title>Complete Genome Sequence of Glutamicibacter creatinolyticus strain LGCM259,isolated from an abscess of a 12-year-old mare in Italy.</title>
        <authorList>
            <person name="Santos R.G."/>
            <person name="Silva A.L."/>
            <person name="Seyffert N."/>
            <person name="Castro T.L.P."/>
            <person name="Attili A.R."/>
            <person name="Rifici C."/>
            <person name="Mazzullo G."/>
            <person name="Brenig B."/>
            <person name="Venanzi F."/>
            <person name="Azevedo V."/>
        </authorList>
    </citation>
    <scope>NUCLEOTIDE SEQUENCE [LARGE SCALE GENOMIC DNA]</scope>
    <source>
        <strain evidence="2 3">LGCM 259</strain>
    </source>
</reference>
<keyword evidence="3" id="KW-1185">Reference proteome</keyword>
<proteinExistence type="predicted"/>
<dbReference type="SUPFAM" id="SSF159941">
    <property type="entry name" value="MM3350-like"/>
    <property type="match status" value="1"/>
</dbReference>
<organism evidence="2 3">
    <name type="scientific">Glutamicibacter creatinolyticus</name>
    <dbReference type="NCBI Taxonomy" id="162496"/>
    <lineage>
        <taxon>Bacteria</taxon>
        <taxon>Bacillati</taxon>
        <taxon>Actinomycetota</taxon>
        <taxon>Actinomycetes</taxon>
        <taxon>Micrococcales</taxon>
        <taxon>Micrococcaceae</taxon>
        <taxon>Glutamicibacter</taxon>
    </lineage>
</organism>